<protein>
    <submittedName>
        <fullName evidence="2">Uncharacterized protein</fullName>
    </submittedName>
</protein>
<proteinExistence type="predicted"/>
<name>A0AAD3TK83_NEPGR</name>
<keyword evidence="3" id="KW-1185">Reference proteome</keyword>
<reference evidence="2" key="1">
    <citation type="submission" date="2023-05" db="EMBL/GenBank/DDBJ databases">
        <title>Nepenthes gracilis genome sequencing.</title>
        <authorList>
            <person name="Fukushima K."/>
        </authorList>
    </citation>
    <scope>NUCLEOTIDE SEQUENCE</scope>
    <source>
        <strain evidence="2">SING2019-196</strain>
    </source>
</reference>
<dbReference type="EMBL" id="BSYO01000038">
    <property type="protein sequence ID" value="GMH30272.1"/>
    <property type="molecule type" value="Genomic_DNA"/>
</dbReference>
<dbReference type="Proteomes" id="UP001279734">
    <property type="component" value="Unassembled WGS sequence"/>
</dbReference>
<comment type="caution">
    <text evidence="2">The sequence shown here is derived from an EMBL/GenBank/DDBJ whole genome shotgun (WGS) entry which is preliminary data.</text>
</comment>
<organism evidence="2 3">
    <name type="scientific">Nepenthes gracilis</name>
    <name type="common">Slender pitcher plant</name>
    <dbReference type="NCBI Taxonomy" id="150966"/>
    <lineage>
        <taxon>Eukaryota</taxon>
        <taxon>Viridiplantae</taxon>
        <taxon>Streptophyta</taxon>
        <taxon>Embryophyta</taxon>
        <taxon>Tracheophyta</taxon>
        <taxon>Spermatophyta</taxon>
        <taxon>Magnoliopsida</taxon>
        <taxon>eudicotyledons</taxon>
        <taxon>Gunneridae</taxon>
        <taxon>Pentapetalae</taxon>
        <taxon>Caryophyllales</taxon>
        <taxon>Nepenthaceae</taxon>
        <taxon>Nepenthes</taxon>
    </lineage>
</organism>
<feature type="region of interest" description="Disordered" evidence="1">
    <location>
        <begin position="33"/>
        <end position="57"/>
    </location>
</feature>
<evidence type="ECO:0000313" key="3">
    <source>
        <dbReference type="Proteomes" id="UP001279734"/>
    </source>
</evidence>
<sequence>MPTASPLAVGTRGTVGSLVRREIEYFRRLELDKQSGSSKRLEKQSIDASHGNGSHRLRSNTLGYLFMMGSRRKKRSNNGGSSFLPSICSAVEVTDRSYKLDGISGFSYRNLRQVMEEDLDI</sequence>
<dbReference type="AlphaFoldDB" id="A0AAD3TK83"/>
<evidence type="ECO:0000256" key="1">
    <source>
        <dbReference type="SAM" id="MobiDB-lite"/>
    </source>
</evidence>
<evidence type="ECO:0000313" key="2">
    <source>
        <dbReference type="EMBL" id="GMH30272.1"/>
    </source>
</evidence>
<feature type="compositionally biased region" description="Basic and acidic residues" evidence="1">
    <location>
        <begin position="33"/>
        <end position="45"/>
    </location>
</feature>
<dbReference type="PANTHER" id="PTHR35131">
    <property type="entry name" value="EXPRESSED PROTEIN"/>
    <property type="match status" value="1"/>
</dbReference>
<accession>A0AAD3TK83</accession>
<gene>
    <name evidence="2" type="ORF">Nepgr_032115</name>
</gene>
<dbReference type="PANTHER" id="PTHR35131:SF1">
    <property type="entry name" value="EXPRESSED PROTEIN"/>
    <property type="match status" value="1"/>
</dbReference>